<evidence type="ECO:0000313" key="3">
    <source>
        <dbReference type="Proteomes" id="UP000465622"/>
    </source>
</evidence>
<evidence type="ECO:0000313" key="1">
    <source>
        <dbReference type="EMBL" id="BBX34390.1"/>
    </source>
</evidence>
<protein>
    <submittedName>
        <fullName evidence="1">Acid sugar phosphatase</fullName>
    </submittedName>
</protein>
<dbReference type="AlphaFoldDB" id="A0AAI8XP13"/>
<keyword evidence="3" id="KW-1185">Reference proteome</keyword>
<dbReference type="Gene3D" id="3.40.50.1000">
    <property type="entry name" value="HAD superfamily/HAD-like"/>
    <property type="match status" value="2"/>
</dbReference>
<dbReference type="GO" id="GO:0005737">
    <property type="term" value="C:cytoplasm"/>
    <property type="evidence" value="ECO:0007669"/>
    <property type="project" value="TreeGrafter"/>
</dbReference>
<dbReference type="InterPro" id="IPR036412">
    <property type="entry name" value="HAD-like_sf"/>
</dbReference>
<gene>
    <name evidence="2" type="ORF">hbim_03306</name>
    <name evidence="1" type="ORF">MMAGJ_36720</name>
</gene>
<dbReference type="Pfam" id="PF13242">
    <property type="entry name" value="Hydrolase_like"/>
    <property type="match status" value="1"/>
</dbReference>
<dbReference type="EMBL" id="AP022567">
    <property type="protein sequence ID" value="BBX34390.1"/>
    <property type="molecule type" value="Genomic_DNA"/>
</dbReference>
<evidence type="ECO:0000313" key="2">
    <source>
        <dbReference type="EMBL" id="BDY29368.1"/>
    </source>
</evidence>
<dbReference type="Proteomes" id="UP001241092">
    <property type="component" value="Chromosome"/>
</dbReference>
<accession>A0AAI8XP13</accession>
<dbReference type="Proteomes" id="UP000465622">
    <property type="component" value="Chromosome"/>
</dbReference>
<dbReference type="PANTHER" id="PTHR19288:SF95">
    <property type="entry name" value="D-GLYCEROL 3-PHOSPHATE PHOSPHATASE"/>
    <property type="match status" value="1"/>
</dbReference>
<dbReference type="SUPFAM" id="SSF56784">
    <property type="entry name" value="HAD-like"/>
    <property type="match status" value="1"/>
</dbReference>
<dbReference type="PANTHER" id="PTHR19288">
    <property type="entry name" value="4-NITROPHENYLPHOSPHATASE-RELATED"/>
    <property type="match status" value="1"/>
</dbReference>
<name>A0AAI8XP13_MYCME</name>
<sequence>MPPEPLIARYRGLICDLDGVVYRGASAVPGSVETLNHLIADDTGVVFATNNASRPPDAVGEHLRELGLARRGWSVVTSSQAAAAYLADRLPTRTPVFAVGGPGVAQALAEVGLVPVGVRELAETHVTAVVQGLGVDVSWRELAEVAHLAEAGATWVATNLDLMLPTARGPVPGNGALVAAVQTATTVTPHVVGKPGAALLDLARRQLGTDCAQTVVCGDRLDTDIAGANAAGVDSLFVLSGASRLRDLVLAPPVARPTYVAADLTGLLEPAIRLEPVPDDLVEYAPDGVPHLHGDADRARLLRSVVTTAWAAADAGRVVCGDAQLWLRLEERLGLVPVQA</sequence>
<reference evidence="2" key="3">
    <citation type="submission" date="2023-03" db="EMBL/GenBank/DDBJ databases">
        <title>Draft genome sequence of a Mycolicibacterium mageritense strain H4_3_1 isolated from a hybrid biological-inorganic system reactor.</title>
        <authorList>
            <person name="Feng X."/>
            <person name="Kazama D."/>
            <person name="Sato K."/>
            <person name="Kobayashi H."/>
        </authorList>
    </citation>
    <scope>NUCLEOTIDE SEQUENCE</scope>
    <source>
        <strain evidence="2">H4_3_1</strain>
    </source>
</reference>
<dbReference type="InterPro" id="IPR023214">
    <property type="entry name" value="HAD_sf"/>
</dbReference>
<evidence type="ECO:0000313" key="4">
    <source>
        <dbReference type="Proteomes" id="UP001241092"/>
    </source>
</evidence>
<dbReference type="InterPro" id="IPR006357">
    <property type="entry name" value="HAD-SF_hydro_IIA"/>
</dbReference>
<dbReference type="NCBIfam" id="TIGR01460">
    <property type="entry name" value="HAD-SF-IIA"/>
    <property type="match status" value="1"/>
</dbReference>
<organism evidence="2 4">
    <name type="scientific">Mycolicibacterium mageritense</name>
    <name type="common">Mycobacterium mageritense</name>
    <dbReference type="NCBI Taxonomy" id="53462"/>
    <lineage>
        <taxon>Bacteria</taxon>
        <taxon>Bacillati</taxon>
        <taxon>Actinomycetota</taxon>
        <taxon>Actinomycetes</taxon>
        <taxon>Mycobacteriales</taxon>
        <taxon>Mycobacteriaceae</taxon>
        <taxon>Mycolicibacterium</taxon>
    </lineage>
</organism>
<reference evidence="1" key="2">
    <citation type="submission" date="2020-02" db="EMBL/GenBank/DDBJ databases">
        <authorList>
            <person name="Matsumoto Y."/>
            <person name="Kinjo T."/>
            <person name="Motooka D."/>
            <person name="Nabeya D."/>
            <person name="Jung N."/>
            <person name="Uechi K."/>
            <person name="Horii T."/>
            <person name="Iida T."/>
            <person name="Fujita J."/>
            <person name="Nakamura S."/>
        </authorList>
    </citation>
    <scope>NUCLEOTIDE SEQUENCE</scope>
    <source>
        <strain evidence="1">JCM 12375</strain>
    </source>
</reference>
<reference evidence="1 3" key="1">
    <citation type="journal article" date="2019" name="Emerg. Microbes Infect.">
        <title>Comprehensive subspecies identification of 175 nontuberculous mycobacteria species based on 7547 genomic profiles.</title>
        <authorList>
            <person name="Matsumoto Y."/>
            <person name="Kinjo T."/>
            <person name="Motooka D."/>
            <person name="Nabeya D."/>
            <person name="Jung N."/>
            <person name="Uechi K."/>
            <person name="Horii T."/>
            <person name="Iida T."/>
            <person name="Fujita J."/>
            <person name="Nakamura S."/>
        </authorList>
    </citation>
    <scope>NUCLEOTIDE SEQUENCE [LARGE SCALE GENOMIC DNA]</scope>
    <source>
        <strain evidence="1 3">JCM 12375</strain>
    </source>
</reference>
<dbReference type="EMBL" id="AP027452">
    <property type="protein sequence ID" value="BDY29368.1"/>
    <property type="molecule type" value="Genomic_DNA"/>
</dbReference>
<dbReference type="Pfam" id="PF13344">
    <property type="entry name" value="Hydrolase_6"/>
    <property type="match status" value="1"/>
</dbReference>
<proteinExistence type="predicted"/>
<dbReference type="GO" id="GO:0016791">
    <property type="term" value="F:phosphatase activity"/>
    <property type="evidence" value="ECO:0007669"/>
    <property type="project" value="TreeGrafter"/>
</dbReference>